<sequence>MKIHHFHPSQSPSSSPSSSTTSSSLSTATTTAYTPRRRCIGLDLLVKAVYHVAGSVVGVPYIQRRVIRRRKPVIRFNHLLLTPTDDDHPQIEEQHDDHEIDCNCDVDNGELIIVGEIMKQRRRSKVVPLKYQDSVLQSLKPKDRRKRRSSKT</sequence>
<organism evidence="2 3">
    <name type="scientific">Saponaria officinalis</name>
    <name type="common">Common soapwort</name>
    <name type="synonym">Lychnis saponaria</name>
    <dbReference type="NCBI Taxonomy" id="3572"/>
    <lineage>
        <taxon>Eukaryota</taxon>
        <taxon>Viridiplantae</taxon>
        <taxon>Streptophyta</taxon>
        <taxon>Embryophyta</taxon>
        <taxon>Tracheophyta</taxon>
        <taxon>Spermatophyta</taxon>
        <taxon>Magnoliopsida</taxon>
        <taxon>eudicotyledons</taxon>
        <taxon>Gunneridae</taxon>
        <taxon>Pentapetalae</taxon>
        <taxon>Caryophyllales</taxon>
        <taxon>Caryophyllaceae</taxon>
        <taxon>Caryophylleae</taxon>
        <taxon>Saponaria</taxon>
    </lineage>
</organism>
<reference evidence="2" key="1">
    <citation type="submission" date="2024-03" db="EMBL/GenBank/DDBJ databases">
        <title>WGS assembly of Saponaria officinalis var. Norfolk2.</title>
        <authorList>
            <person name="Jenkins J."/>
            <person name="Shu S."/>
            <person name="Grimwood J."/>
            <person name="Barry K."/>
            <person name="Goodstein D."/>
            <person name="Schmutz J."/>
            <person name="Leebens-Mack J."/>
            <person name="Osbourn A."/>
        </authorList>
    </citation>
    <scope>NUCLEOTIDE SEQUENCE [LARGE SCALE GENOMIC DNA]</scope>
    <source>
        <strain evidence="2">JIC</strain>
    </source>
</reference>
<dbReference type="Proteomes" id="UP001443914">
    <property type="component" value="Unassembled WGS sequence"/>
</dbReference>
<name>A0AAW1LN16_SAPOF</name>
<protein>
    <submittedName>
        <fullName evidence="2">Uncharacterized protein</fullName>
    </submittedName>
</protein>
<gene>
    <name evidence="2" type="ORF">RND81_04G195100</name>
</gene>
<evidence type="ECO:0000256" key="1">
    <source>
        <dbReference type="SAM" id="MobiDB-lite"/>
    </source>
</evidence>
<proteinExistence type="predicted"/>
<evidence type="ECO:0000313" key="2">
    <source>
        <dbReference type="EMBL" id="KAK9735272.1"/>
    </source>
</evidence>
<evidence type="ECO:0000313" key="3">
    <source>
        <dbReference type="Proteomes" id="UP001443914"/>
    </source>
</evidence>
<comment type="caution">
    <text evidence="2">The sequence shown here is derived from an EMBL/GenBank/DDBJ whole genome shotgun (WGS) entry which is preliminary data.</text>
</comment>
<feature type="region of interest" description="Disordered" evidence="1">
    <location>
        <begin position="1"/>
        <end position="30"/>
    </location>
</feature>
<dbReference type="EMBL" id="JBDFQZ010000004">
    <property type="protein sequence ID" value="KAK9735272.1"/>
    <property type="molecule type" value="Genomic_DNA"/>
</dbReference>
<keyword evidence="3" id="KW-1185">Reference proteome</keyword>
<dbReference type="AlphaFoldDB" id="A0AAW1LN16"/>
<feature type="compositionally biased region" description="Low complexity" evidence="1">
    <location>
        <begin position="8"/>
        <end position="30"/>
    </location>
</feature>
<accession>A0AAW1LN16</accession>